<dbReference type="SUPFAM" id="SSF54001">
    <property type="entry name" value="Cysteine proteinases"/>
    <property type="match status" value="1"/>
</dbReference>
<keyword evidence="4" id="KW-1185">Reference proteome</keyword>
<dbReference type="Pfam" id="PF08481">
    <property type="entry name" value="GBS_Bsp-like"/>
    <property type="match status" value="4"/>
</dbReference>
<evidence type="ECO:0000256" key="1">
    <source>
        <dbReference type="SAM" id="SignalP"/>
    </source>
</evidence>
<organism evidence="3 4">
    <name type="scientific">Streptococcus troglodytae</name>
    <dbReference type="NCBI Taxonomy" id="1111760"/>
    <lineage>
        <taxon>Bacteria</taxon>
        <taxon>Bacillati</taxon>
        <taxon>Bacillota</taxon>
        <taxon>Bacilli</taxon>
        <taxon>Lactobacillales</taxon>
        <taxon>Streptococcaceae</taxon>
        <taxon>Streptococcus</taxon>
    </lineage>
</organism>
<proteinExistence type="predicted"/>
<dbReference type="PROSITE" id="PS50911">
    <property type="entry name" value="CHAP"/>
    <property type="match status" value="1"/>
</dbReference>
<reference evidence="3 4" key="1">
    <citation type="journal article" date="2016" name="Microbiol. Immunol.">
        <title>Complete genome sequence of Streptococcus troglodytae TKU31 isolated from the oral cavity of a chimpanzee (Pan troglodytes).</title>
        <authorList>
            <person name="Okamoto M."/>
            <person name="Naito M."/>
            <person name="Miyanohara M."/>
            <person name="Imai S."/>
            <person name="Nomura Y."/>
            <person name="Saito W."/>
            <person name="Momoi Y."/>
            <person name="Takada K."/>
            <person name="Miyabe-Nishiwaki T."/>
            <person name="Tomonaga M."/>
            <person name="Hanada N."/>
        </authorList>
    </citation>
    <scope>NUCLEOTIDE SEQUENCE [LARGE SCALE GENOMIC DNA]</scope>
    <source>
        <strain evidence="4">TKU 31</strain>
    </source>
</reference>
<dbReference type="PRINTS" id="PR01852">
    <property type="entry name" value="SIBAPROTEIN"/>
</dbReference>
<dbReference type="Gene3D" id="3.90.1720.10">
    <property type="entry name" value="endopeptidase domain like (from Nostoc punctiforme)"/>
    <property type="match status" value="1"/>
</dbReference>
<sequence length="544" mass="60218">MRKLKVALFASSILGMLAVSSYTAAETEDAQVTISHYDEQAGTFDVNAVQAANGKTIQSIDIAIWSEENGQDDLKWYHASNDGSNQLTVHFNAENHGSKVGSYITHAYVTYTDGNRVGVDLGKRKLSLSAPQLSLKQGGLQLFSKLKPSAADQLFSAVWSAENGQDDLHWYTADADGNTLAGYANHKGYGTYHVHTYLKQNGKMIPISAQDVDVPKPKVKTQINKINDTSYDVVVNNVPPYISSVAIPVWSEQNGQDDLKWYQATKVADGIFKTTVYLKAHRFELGSYQVHIYGDSQLSKKLDGLGSAHFNVPSIINYEDPQVTIDHYNINKGTFDVTVAETVNSKAIQSISAAVWSDANQANLYWYEAKQLANGRATITADVQKHGNQTGSYNVHVYVHYNDGTTSGHVLANQQLNQIVHYQPSVVRITAYMNEKNTYPVGQCTWGVKELAPWIPNWLGNGGQWASTAAVKGFKIGTVPKVGAIACWSDDGYGHVAYVTHVESNNRIQVKEANYKNQQYISNFRGWFDPTASYWGRLTYIYPD</sequence>
<evidence type="ECO:0000259" key="2">
    <source>
        <dbReference type="PROSITE" id="PS50911"/>
    </source>
</evidence>
<dbReference type="KEGG" id="strg:SRT_13050"/>
<name>A0A1L7LK77_9STRE</name>
<dbReference type="InterPro" id="IPR009148">
    <property type="entry name" value="PcsB-like"/>
</dbReference>
<feature type="chain" id="PRO_5009873406" evidence="1">
    <location>
        <begin position="25"/>
        <end position="544"/>
    </location>
</feature>
<protein>
    <submittedName>
        <fullName evidence="3">GBS Bsp-like repeat protein</fullName>
    </submittedName>
</protein>
<dbReference type="Gene3D" id="2.60.40.3760">
    <property type="match status" value="4"/>
</dbReference>
<feature type="signal peptide" evidence="1">
    <location>
        <begin position="1"/>
        <end position="24"/>
    </location>
</feature>
<dbReference type="InterPro" id="IPR007921">
    <property type="entry name" value="CHAP_dom"/>
</dbReference>
<dbReference type="InterPro" id="IPR038765">
    <property type="entry name" value="Papain-like_cys_pep_sf"/>
</dbReference>
<dbReference type="AlphaFoldDB" id="A0A1L7LK77"/>
<keyword evidence="1" id="KW-0732">Signal</keyword>
<dbReference type="Pfam" id="PF05257">
    <property type="entry name" value="CHAP"/>
    <property type="match status" value="1"/>
</dbReference>
<dbReference type="InterPro" id="IPR013688">
    <property type="entry name" value="GBS_Bsp-like"/>
</dbReference>
<dbReference type="EMBL" id="AP014612">
    <property type="protein sequence ID" value="BAQ24566.1"/>
    <property type="molecule type" value="Genomic_DNA"/>
</dbReference>
<gene>
    <name evidence="3" type="ORF">SRT_13050</name>
</gene>
<accession>A0A1L7LK77</accession>
<evidence type="ECO:0000313" key="4">
    <source>
        <dbReference type="Proteomes" id="UP000217758"/>
    </source>
</evidence>
<dbReference type="RefSeq" id="WP_128833462.1">
    <property type="nucleotide sequence ID" value="NZ_AP014612.1"/>
</dbReference>
<dbReference type="Proteomes" id="UP000217758">
    <property type="component" value="Chromosome"/>
</dbReference>
<feature type="domain" description="Peptidase C51" evidence="2">
    <location>
        <begin position="419"/>
        <end position="542"/>
    </location>
</feature>
<evidence type="ECO:0000313" key="3">
    <source>
        <dbReference type="EMBL" id="BAQ24566.1"/>
    </source>
</evidence>